<dbReference type="InterPro" id="IPR016181">
    <property type="entry name" value="Acyl_CoA_acyltransferase"/>
</dbReference>
<organism evidence="1 2">
    <name type="scientific">Kolteria novifilia</name>
    <dbReference type="NCBI Taxonomy" id="2527975"/>
    <lineage>
        <taxon>Bacteria</taxon>
        <taxon>Pseudomonadati</taxon>
        <taxon>Planctomycetota</taxon>
        <taxon>Planctomycetia</taxon>
        <taxon>Kolteriales</taxon>
        <taxon>Kolteriaceae</taxon>
        <taxon>Kolteria</taxon>
    </lineage>
</organism>
<dbReference type="Proteomes" id="UP000317093">
    <property type="component" value="Chromosome"/>
</dbReference>
<name>A0A518AZL2_9BACT</name>
<dbReference type="OrthoDB" id="9776898at2"/>
<sequence>MNTAVVSSIADISDDDLDEITADGHVFASTSWYRMLERLDLRTIVGGDVELYFVVVRADDRPVAVCPLLRARGEGVYFVYSLRRYYFEHWIEEAVRIDPSQSRHFARLMAGVSVYRKSLQLSGAPLDDCLIVTNPLSYRGTVPVAPSSSSFRLEVYGALLDGLKRFSRRRNLPLWFLSVDESDSRWPKMLEGAGCQRTFLFYDNQLNLDPYESFDDYLGSFRRTTRRAFQRDIVRTSRAGFTFRTIEDFGTISGQLSELYRQTYKRYGESFFRHPPSFWRTLNDTLGESVDVIACEYEGAMVGFTVLLHSQRRGEMWTYRIGRSYDENIAQAPFYFSLSFYAPIQHAIDKGCRRIWLGPASYEAKSVRGADQVPLYSYFWFPRRWDRWLLAPYLQLFGDVSKDQIHRSMARPVRVGEQVGLDRKKNRERGKRG</sequence>
<dbReference type="AlphaFoldDB" id="A0A518AZL2"/>
<protein>
    <recommendedName>
        <fullName evidence="3">BioF2-like acetyltransferase domain-containing protein</fullName>
    </recommendedName>
</protein>
<proteinExistence type="predicted"/>
<gene>
    <name evidence="1" type="ORF">Pan216_09930</name>
</gene>
<evidence type="ECO:0000313" key="1">
    <source>
        <dbReference type="EMBL" id="QDU60156.1"/>
    </source>
</evidence>
<dbReference type="SUPFAM" id="SSF55729">
    <property type="entry name" value="Acyl-CoA N-acyltransferases (Nat)"/>
    <property type="match status" value="1"/>
</dbReference>
<reference evidence="1 2" key="1">
    <citation type="submission" date="2019-02" db="EMBL/GenBank/DDBJ databases">
        <title>Deep-cultivation of Planctomycetes and their phenomic and genomic characterization uncovers novel biology.</title>
        <authorList>
            <person name="Wiegand S."/>
            <person name="Jogler M."/>
            <person name="Boedeker C."/>
            <person name="Pinto D."/>
            <person name="Vollmers J."/>
            <person name="Rivas-Marin E."/>
            <person name="Kohn T."/>
            <person name="Peeters S.H."/>
            <person name="Heuer A."/>
            <person name="Rast P."/>
            <person name="Oberbeckmann S."/>
            <person name="Bunk B."/>
            <person name="Jeske O."/>
            <person name="Meyerdierks A."/>
            <person name="Storesund J.E."/>
            <person name="Kallscheuer N."/>
            <person name="Luecker S."/>
            <person name="Lage O.M."/>
            <person name="Pohl T."/>
            <person name="Merkel B.J."/>
            <person name="Hornburger P."/>
            <person name="Mueller R.-W."/>
            <person name="Bruemmer F."/>
            <person name="Labrenz M."/>
            <person name="Spormann A.M."/>
            <person name="Op den Camp H."/>
            <person name="Overmann J."/>
            <person name="Amann R."/>
            <person name="Jetten M.S.M."/>
            <person name="Mascher T."/>
            <person name="Medema M.H."/>
            <person name="Devos D.P."/>
            <person name="Kaster A.-K."/>
            <person name="Ovreas L."/>
            <person name="Rohde M."/>
            <person name="Galperin M.Y."/>
            <person name="Jogler C."/>
        </authorList>
    </citation>
    <scope>NUCLEOTIDE SEQUENCE [LARGE SCALE GENOMIC DNA]</scope>
    <source>
        <strain evidence="1 2">Pan216</strain>
    </source>
</reference>
<dbReference type="InterPro" id="IPR007434">
    <property type="entry name" value="FemAB-like"/>
</dbReference>
<dbReference type="RefSeq" id="WP_145255558.1">
    <property type="nucleotide sequence ID" value="NZ_CP036279.1"/>
</dbReference>
<accession>A0A518AZL2</accession>
<evidence type="ECO:0000313" key="2">
    <source>
        <dbReference type="Proteomes" id="UP000317093"/>
    </source>
</evidence>
<dbReference type="KEGG" id="knv:Pan216_09930"/>
<keyword evidence="2" id="KW-1185">Reference proteome</keyword>
<dbReference type="EMBL" id="CP036279">
    <property type="protein sequence ID" value="QDU60156.1"/>
    <property type="molecule type" value="Genomic_DNA"/>
</dbReference>
<evidence type="ECO:0008006" key="3">
    <source>
        <dbReference type="Google" id="ProtNLM"/>
    </source>
</evidence>
<dbReference type="Pfam" id="PF04339">
    <property type="entry name" value="FemAB_like"/>
    <property type="match status" value="1"/>
</dbReference>